<dbReference type="STRING" id="1263868.RESH_02031"/>
<evidence type="ECO:0000313" key="2">
    <source>
        <dbReference type="EMBL" id="EMI27397.1"/>
    </source>
</evidence>
<name>M5SI64_9BACT</name>
<dbReference type="EMBL" id="ANOF01000065">
    <property type="protein sequence ID" value="EMI27397.1"/>
    <property type="molecule type" value="Genomic_DNA"/>
</dbReference>
<dbReference type="Proteomes" id="UP000011996">
    <property type="component" value="Unassembled WGS sequence"/>
</dbReference>
<evidence type="ECO:0000256" key="1">
    <source>
        <dbReference type="SAM" id="MobiDB-lite"/>
    </source>
</evidence>
<sequence>MANLQQNRQTGQRGTTSPLAPMRFEEASSRSHLLASSPSKP</sequence>
<accession>M5SI64</accession>
<feature type="compositionally biased region" description="Low complexity" evidence="1">
    <location>
        <begin position="1"/>
        <end position="16"/>
    </location>
</feature>
<protein>
    <submittedName>
        <fullName evidence="2">Uncharacterized protein</fullName>
    </submittedName>
</protein>
<gene>
    <name evidence="2" type="ORF">RESH_02031</name>
</gene>
<feature type="compositionally biased region" description="Low complexity" evidence="1">
    <location>
        <begin position="30"/>
        <end position="41"/>
    </location>
</feature>
<comment type="caution">
    <text evidence="2">The sequence shown here is derived from an EMBL/GenBank/DDBJ whole genome shotgun (WGS) entry which is preliminary data.</text>
</comment>
<dbReference type="AlphaFoldDB" id="M5SI64"/>
<evidence type="ECO:0000313" key="3">
    <source>
        <dbReference type="Proteomes" id="UP000011996"/>
    </source>
</evidence>
<reference evidence="2 3" key="1">
    <citation type="journal article" date="2013" name="Mar. Genomics">
        <title>Expression of sulfatases in Rhodopirellula baltica and the diversity of sulfatases in the genus Rhodopirellula.</title>
        <authorList>
            <person name="Wegner C.E."/>
            <person name="Richter-Heitmann T."/>
            <person name="Klindworth A."/>
            <person name="Klockow C."/>
            <person name="Richter M."/>
            <person name="Achstetter T."/>
            <person name="Glockner F.O."/>
            <person name="Harder J."/>
        </authorList>
    </citation>
    <scope>NUCLEOTIDE SEQUENCE [LARGE SCALE GENOMIC DNA]</scope>
    <source>
        <strain evidence="2 3">SH398</strain>
    </source>
</reference>
<feature type="region of interest" description="Disordered" evidence="1">
    <location>
        <begin position="1"/>
        <end position="41"/>
    </location>
</feature>
<proteinExistence type="predicted"/>
<organism evidence="2 3">
    <name type="scientific">Rhodopirellula europaea SH398</name>
    <dbReference type="NCBI Taxonomy" id="1263868"/>
    <lineage>
        <taxon>Bacteria</taxon>
        <taxon>Pseudomonadati</taxon>
        <taxon>Planctomycetota</taxon>
        <taxon>Planctomycetia</taxon>
        <taxon>Pirellulales</taxon>
        <taxon>Pirellulaceae</taxon>
        <taxon>Rhodopirellula</taxon>
    </lineage>
</organism>